<protein>
    <submittedName>
        <fullName evidence="3">Polyisoprenoid-binding protein</fullName>
    </submittedName>
</protein>
<dbReference type="KEGG" id="nlc:EBAPG3_011355"/>
<evidence type="ECO:0000313" key="3">
    <source>
        <dbReference type="EMBL" id="ARO88325.1"/>
    </source>
</evidence>
<evidence type="ECO:0000256" key="1">
    <source>
        <dbReference type="SAM" id="SignalP"/>
    </source>
</evidence>
<dbReference type="RefSeq" id="WP_004174752.1">
    <property type="nucleotide sequence ID" value="NZ_CP021106.3"/>
</dbReference>
<dbReference type="PANTHER" id="PTHR34406:SF1">
    <property type="entry name" value="PROTEIN YCEI"/>
    <property type="match status" value="1"/>
</dbReference>
<reference evidence="3 4" key="1">
    <citation type="journal article" date="2015" name="Int. J. Syst. Evol. Microbiol.">
        <title>Nitrosospira lacus sp. nov., a psychrotolerant, ammonia-oxidizing bacterium from sandy lake sediment.</title>
        <authorList>
            <person name="Urakawa H."/>
            <person name="Garcia J.C."/>
            <person name="Nielsen J.L."/>
            <person name="Le V.Q."/>
            <person name="Kozlowski J.A."/>
            <person name="Stein L.Y."/>
            <person name="Lim C.K."/>
            <person name="Pommerening-Roser A."/>
            <person name="Martens-Habbena W."/>
            <person name="Stahl D.A."/>
            <person name="Klotz M.G."/>
        </authorList>
    </citation>
    <scope>NUCLEOTIDE SEQUENCE [LARGE SCALE GENOMIC DNA]</scope>
    <source>
        <strain evidence="3 4">APG3</strain>
    </source>
</reference>
<accession>A0A1W6SRD4</accession>
<name>A0A1W6SRD4_9PROT</name>
<gene>
    <name evidence="3" type="ORF">EBAPG3_011355</name>
</gene>
<dbReference type="EMBL" id="CP021106">
    <property type="protein sequence ID" value="ARO88325.1"/>
    <property type="molecule type" value="Genomic_DNA"/>
</dbReference>
<dbReference type="InterPro" id="IPR036761">
    <property type="entry name" value="TTHA0802/YceI-like_sf"/>
</dbReference>
<evidence type="ECO:0000259" key="2">
    <source>
        <dbReference type="SMART" id="SM00867"/>
    </source>
</evidence>
<dbReference type="SUPFAM" id="SSF101874">
    <property type="entry name" value="YceI-like"/>
    <property type="match status" value="1"/>
</dbReference>
<dbReference type="PANTHER" id="PTHR34406">
    <property type="entry name" value="PROTEIN YCEI"/>
    <property type="match status" value="1"/>
</dbReference>
<proteinExistence type="predicted"/>
<feature type="domain" description="Lipid/polyisoprenoid-binding YceI-like" evidence="2">
    <location>
        <begin position="23"/>
        <end position="186"/>
    </location>
</feature>
<organism evidence="3 4">
    <name type="scientific">Nitrosospira lacus</name>
    <dbReference type="NCBI Taxonomy" id="1288494"/>
    <lineage>
        <taxon>Bacteria</taxon>
        <taxon>Pseudomonadati</taxon>
        <taxon>Pseudomonadota</taxon>
        <taxon>Betaproteobacteria</taxon>
        <taxon>Nitrosomonadales</taxon>
        <taxon>Nitrosomonadaceae</taxon>
        <taxon>Nitrosospira</taxon>
    </lineage>
</organism>
<dbReference type="Proteomes" id="UP000012179">
    <property type="component" value="Chromosome"/>
</dbReference>
<dbReference type="AlphaFoldDB" id="A0A1W6SRD4"/>
<feature type="chain" id="PRO_5010853946" evidence="1">
    <location>
        <begin position="20"/>
        <end position="188"/>
    </location>
</feature>
<dbReference type="SMART" id="SM00867">
    <property type="entry name" value="YceI"/>
    <property type="match status" value="1"/>
</dbReference>
<dbReference type="Pfam" id="PF04264">
    <property type="entry name" value="YceI"/>
    <property type="match status" value="1"/>
</dbReference>
<dbReference type="InterPro" id="IPR007372">
    <property type="entry name" value="Lipid/polyisoprenoid-bd_YceI"/>
</dbReference>
<keyword evidence="1" id="KW-0732">Signal</keyword>
<evidence type="ECO:0000313" key="4">
    <source>
        <dbReference type="Proteomes" id="UP000012179"/>
    </source>
</evidence>
<dbReference type="OrthoDB" id="9811006at2"/>
<feature type="signal peptide" evidence="1">
    <location>
        <begin position="1"/>
        <end position="19"/>
    </location>
</feature>
<sequence length="188" mass="20493">MSRIILVSSFLLFSTAASAAPESYTLNPEHTYPHFAVSHMGFSTTHGRFNKTSGKFMLDQAAKTGTLELTIETASIDTGLPKRDDHLRSADFFNTAEFPKAIYKSTAVRFKDDKPASVEGNLTLLGVTKPVTLTITAFRCGINPIDKRTMCGADATANLKRSDFGMIYSLPGVGDDIKLTIEAEAYKD</sequence>
<dbReference type="Gene3D" id="2.40.128.110">
    <property type="entry name" value="Lipid/polyisoprenoid-binding, YceI-like"/>
    <property type="match status" value="1"/>
</dbReference>
<dbReference type="eggNOG" id="COG2353">
    <property type="taxonomic scope" value="Bacteria"/>
</dbReference>
<keyword evidence="4" id="KW-1185">Reference proteome</keyword>